<reference evidence="1 2" key="1">
    <citation type="journal article" date="2006" name="Science">
        <title>The genome of black cottonwood, Populus trichocarpa (Torr. &amp; Gray).</title>
        <authorList>
            <person name="Tuskan G.A."/>
            <person name="Difazio S."/>
            <person name="Jansson S."/>
            <person name="Bohlmann J."/>
            <person name="Grigoriev I."/>
            <person name="Hellsten U."/>
            <person name="Putnam N."/>
            <person name="Ralph S."/>
            <person name="Rombauts S."/>
            <person name="Salamov A."/>
            <person name="Schein J."/>
            <person name="Sterck L."/>
            <person name="Aerts A."/>
            <person name="Bhalerao R.R."/>
            <person name="Bhalerao R.P."/>
            <person name="Blaudez D."/>
            <person name="Boerjan W."/>
            <person name="Brun A."/>
            <person name="Brunner A."/>
            <person name="Busov V."/>
            <person name="Campbell M."/>
            <person name="Carlson J."/>
            <person name="Chalot M."/>
            <person name="Chapman J."/>
            <person name="Chen G.L."/>
            <person name="Cooper D."/>
            <person name="Coutinho P.M."/>
            <person name="Couturier J."/>
            <person name="Covert S."/>
            <person name="Cronk Q."/>
            <person name="Cunningham R."/>
            <person name="Davis J."/>
            <person name="Degroeve S."/>
            <person name="Dejardin A."/>
            <person name="Depamphilis C."/>
            <person name="Detter J."/>
            <person name="Dirks B."/>
            <person name="Dubchak I."/>
            <person name="Duplessis S."/>
            <person name="Ehlting J."/>
            <person name="Ellis B."/>
            <person name="Gendler K."/>
            <person name="Goodstein D."/>
            <person name="Gribskov M."/>
            <person name="Grimwood J."/>
            <person name="Groover A."/>
            <person name="Gunter L."/>
            <person name="Hamberger B."/>
            <person name="Heinze B."/>
            <person name="Helariutta Y."/>
            <person name="Henrissat B."/>
            <person name="Holligan D."/>
            <person name="Holt R."/>
            <person name="Huang W."/>
            <person name="Islam-Faridi N."/>
            <person name="Jones S."/>
            <person name="Jones-Rhoades M."/>
            <person name="Jorgensen R."/>
            <person name="Joshi C."/>
            <person name="Kangasjarvi J."/>
            <person name="Karlsson J."/>
            <person name="Kelleher C."/>
            <person name="Kirkpatrick R."/>
            <person name="Kirst M."/>
            <person name="Kohler A."/>
            <person name="Kalluri U."/>
            <person name="Larimer F."/>
            <person name="Leebens-Mack J."/>
            <person name="Leple J.C."/>
            <person name="Locascio P."/>
            <person name="Lou Y."/>
            <person name="Lucas S."/>
            <person name="Martin F."/>
            <person name="Montanini B."/>
            <person name="Napoli C."/>
            <person name="Nelson D.R."/>
            <person name="Nelson C."/>
            <person name="Nieminen K."/>
            <person name="Nilsson O."/>
            <person name="Pereda V."/>
            <person name="Peter G."/>
            <person name="Philippe R."/>
            <person name="Pilate G."/>
            <person name="Poliakov A."/>
            <person name="Razumovskaya J."/>
            <person name="Richardson P."/>
            <person name="Rinaldi C."/>
            <person name="Ritland K."/>
            <person name="Rouze P."/>
            <person name="Ryaboy D."/>
            <person name="Schmutz J."/>
            <person name="Schrader J."/>
            <person name="Segerman B."/>
            <person name="Shin H."/>
            <person name="Siddiqui A."/>
            <person name="Sterky F."/>
            <person name="Terry A."/>
            <person name="Tsai C.J."/>
            <person name="Uberbacher E."/>
            <person name="Unneberg P."/>
            <person name="Vahala J."/>
            <person name="Wall K."/>
            <person name="Wessler S."/>
            <person name="Yang G."/>
            <person name="Yin T."/>
            <person name="Douglas C."/>
            <person name="Marra M."/>
            <person name="Sandberg G."/>
            <person name="Van de Peer Y."/>
            <person name="Rokhsar D."/>
        </authorList>
    </citation>
    <scope>NUCLEOTIDE SEQUENCE [LARGE SCALE GENOMIC DNA]</scope>
    <source>
        <strain evidence="2">cv. Nisqually</strain>
    </source>
</reference>
<gene>
    <name evidence="1" type="ORF">POPTR_002G155401</name>
</gene>
<dbReference type="EMBL" id="CM009291">
    <property type="protein sequence ID" value="RQO86999.1"/>
    <property type="molecule type" value="Genomic_DNA"/>
</dbReference>
<evidence type="ECO:0000313" key="1">
    <source>
        <dbReference type="EMBL" id="RQO86999.1"/>
    </source>
</evidence>
<name>A0A3N7EL20_POPTR</name>
<protein>
    <submittedName>
        <fullName evidence="1">Uncharacterized protein</fullName>
    </submittedName>
</protein>
<dbReference type="InParanoid" id="A0A3N7EL20"/>
<keyword evidence="2" id="KW-1185">Reference proteome</keyword>
<evidence type="ECO:0000313" key="2">
    <source>
        <dbReference type="Proteomes" id="UP000006729"/>
    </source>
</evidence>
<sequence length="85" mass="9533">MLTFPLSLPLNSEWISSWSILHIFNFPACTVDGSWMRVRRLIISTKGGVEIGFTGFVSQFSMVVEANYGGARSEGSWMDTWGVRI</sequence>
<organism evidence="1 2">
    <name type="scientific">Populus trichocarpa</name>
    <name type="common">Western balsam poplar</name>
    <name type="synonym">Populus balsamifera subsp. trichocarpa</name>
    <dbReference type="NCBI Taxonomy" id="3694"/>
    <lineage>
        <taxon>Eukaryota</taxon>
        <taxon>Viridiplantae</taxon>
        <taxon>Streptophyta</taxon>
        <taxon>Embryophyta</taxon>
        <taxon>Tracheophyta</taxon>
        <taxon>Spermatophyta</taxon>
        <taxon>Magnoliopsida</taxon>
        <taxon>eudicotyledons</taxon>
        <taxon>Gunneridae</taxon>
        <taxon>Pentapetalae</taxon>
        <taxon>rosids</taxon>
        <taxon>fabids</taxon>
        <taxon>Malpighiales</taxon>
        <taxon>Salicaceae</taxon>
        <taxon>Saliceae</taxon>
        <taxon>Populus</taxon>
    </lineage>
</organism>
<proteinExistence type="predicted"/>
<accession>A0A3N7EL20</accession>
<dbReference type="AlphaFoldDB" id="A0A3N7EL20"/>
<dbReference type="Proteomes" id="UP000006729">
    <property type="component" value="Chromosome 2"/>
</dbReference>